<organism evidence="1">
    <name type="scientific">uncultured Rubrobacteraceae bacterium</name>
    <dbReference type="NCBI Taxonomy" id="349277"/>
    <lineage>
        <taxon>Bacteria</taxon>
        <taxon>Bacillati</taxon>
        <taxon>Actinomycetota</taxon>
        <taxon>Rubrobacteria</taxon>
        <taxon>Rubrobacterales</taxon>
        <taxon>Rubrobacteraceae</taxon>
        <taxon>environmental samples</taxon>
    </lineage>
</organism>
<name>A0A6J4QV49_9ACTN</name>
<reference evidence="1" key="1">
    <citation type="submission" date="2020-02" db="EMBL/GenBank/DDBJ databases">
        <authorList>
            <person name="Meier V. D."/>
        </authorList>
    </citation>
    <scope>NUCLEOTIDE SEQUENCE</scope>
    <source>
        <strain evidence="1">AVDCRST_MAG58</strain>
    </source>
</reference>
<protein>
    <submittedName>
        <fullName evidence="1">Uncharacterized protein</fullName>
    </submittedName>
</protein>
<dbReference type="AlphaFoldDB" id="A0A6J4QV49"/>
<gene>
    <name evidence="1" type="ORF">AVDCRST_MAG58-687</name>
</gene>
<sequence>MTFYIPGQQVSGISVSPRRFAERLGILQTAATGVKHHL</sequence>
<evidence type="ECO:0000313" key="1">
    <source>
        <dbReference type="EMBL" id="CAA9448623.1"/>
    </source>
</evidence>
<dbReference type="EMBL" id="CADCVF010000016">
    <property type="protein sequence ID" value="CAA9448623.1"/>
    <property type="molecule type" value="Genomic_DNA"/>
</dbReference>
<accession>A0A6J4QV49</accession>
<proteinExistence type="predicted"/>